<dbReference type="PANTHER" id="PTHR44533">
    <property type="entry name" value="DEAD/H RNA HELICASE, PUTATIVE-RELATED"/>
    <property type="match status" value="1"/>
</dbReference>
<comment type="caution">
    <text evidence="4">The sequence shown here is derived from an EMBL/GenBank/DDBJ whole genome shotgun (WGS) entry which is preliminary data.</text>
</comment>
<keyword evidence="1" id="KW-0378">Hydrolase</keyword>
<dbReference type="OrthoDB" id="2320933at2759"/>
<reference evidence="4 5" key="1">
    <citation type="journal article" date="2018" name="PLoS Pathog.">
        <title>Evolution of structural diversity of trichothecenes, a family of toxins produced by plant pathogenic and entomopathogenic fungi.</title>
        <authorList>
            <person name="Proctor R.H."/>
            <person name="McCormick S.P."/>
            <person name="Kim H.S."/>
            <person name="Cardoza R.E."/>
            <person name="Stanley A.M."/>
            <person name="Lindo L."/>
            <person name="Kelly A."/>
            <person name="Brown D.W."/>
            <person name="Lee T."/>
            <person name="Vaughan M.M."/>
            <person name="Alexander N.J."/>
            <person name="Busman M."/>
            <person name="Gutierrez S."/>
        </authorList>
    </citation>
    <scope>NUCLEOTIDE SEQUENCE [LARGE SCALE GENOMIC DNA]</scope>
    <source>
        <strain evidence="4 5">NRRL 20695</strain>
    </source>
</reference>
<protein>
    <submittedName>
        <fullName evidence="4">Dead deah box helicase</fullName>
    </submittedName>
</protein>
<keyword evidence="2 4" id="KW-0547">Nucleotide-binding</keyword>
<dbReference type="Proteomes" id="UP000266234">
    <property type="component" value="Unassembled WGS sequence"/>
</dbReference>
<gene>
    <name evidence="4" type="ORF">FLONG3_9385</name>
</gene>
<keyword evidence="5" id="KW-1185">Reference proteome</keyword>
<keyword evidence="2 4" id="KW-0347">Helicase</keyword>
<dbReference type="STRING" id="694270.A0A395RXT9"/>
<evidence type="ECO:0000313" key="5">
    <source>
        <dbReference type="Proteomes" id="UP000266234"/>
    </source>
</evidence>
<accession>A0A395RXT9</accession>
<sequence>MGSANPSKELQDWYQDQNPLTVDIVGDFAGCELFTVHGESLIRYCLVEAKVDLDGSKYRLTRRIIIQHFIQSNLDFRVLEFDSFDSDECKIYLSGHAVHFMLCDDGRTSSMDQAIYLHHLIRKVIAGGRHVAIINSITWRSSKVFISLLSGVKDAQHGSSLKLPELEMQKPLSLLDAVLLQSTQCPLRDMDLPSREKHAVAFCRAYVEHSTQDLIETLSNLDEQEGWELFDIVDGRVFFYFLRVTRSGGEVPCEILEHARLLYNETFRGQNMQAEQPFAKLKPPKSSCSPPKAQKKLTALPFSHPILESFLKDVEIEESEETEDPDIELVFEDLRHWHAYKPVTQLKNRDQTPLWVGKLRHKKMQLRMAEVTSYAASLTSSAGKTFDRETIVVGSQPRQSPGTTSRNVQHKHRKQKSVKGGKQSAMLEAQKLGDQKAQAKLVDVLNHWRDKCNEFEKTNDLNERYLKALDFQSKGSSGIHDASANCTPAIVNAVQEILKVLAATPLPINTLQTPRTLPFSTKPGLLRDVPKLVKNTRLLQLEHGGPYMDRRFDS</sequence>
<feature type="region of interest" description="Disordered" evidence="3">
    <location>
        <begin position="393"/>
        <end position="423"/>
    </location>
</feature>
<feature type="compositionally biased region" description="Basic residues" evidence="3">
    <location>
        <begin position="408"/>
        <end position="419"/>
    </location>
</feature>
<feature type="compositionally biased region" description="Polar residues" evidence="3">
    <location>
        <begin position="396"/>
        <end position="407"/>
    </location>
</feature>
<evidence type="ECO:0000256" key="3">
    <source>
        <dbReference type="SAM" id="MobiDB-lite"/>
    </source>
</evidence>
<evidence type="ECO:0000256" key="2">
    <source>
        <dbReference type="ARBA" id="ARBA00022806"/>
    </source>
</evidence>
<keyword evidence="2 4" id="KW-0067">ATP-binding</keyword>
<evidence type="ECO:0000256" key="1">
    <source>
        <dbReference type="ARBA" id="ARBA00022801"/>
    </source>
</evidence>
<dbReference type="GO" id="GO:0005737">
    <property type="term" value="C:cytoplasm"/>
    <property type="evidence" value="ECO:0007669"/>
    <property type="project" value="TreeGrafter"/>
</dbReference>
<dbReference type="GO" id="GO:0016787">
    <property type="term" value="F:hydrolase activity"/>
    <property type="evidence" value="ECO:0007669"/>
    <property type="project" value="UniProtKB-KW"/>
</dbReference>
<organism evidence="4 5">
    <name type="scientific">Fusarium longipes</name>
    <dbReference type="NCBI Taxonomy" id="694270"/>
    <lineage>
        <taxon>Eukaryota</taxon>
        <taxon>Fungi</taxon>
        <taxon>Dikarya</taxon>
        <taxon>Ascomycota</taxon>
        <taxon>Pezizomycotina</taxon>
        <taxon>Sordariomycetes</taxon>
        <taxon>Hypocreomycetidae</taxon>
        <taxon>Hypocreales</taxon>
        <taxon>Nectriaceae</taxon>
        <taxon>Fusarium</taxon>
    </lineage>
</organism>
<dbReference type="EMBL" id="PXOG01000243">
    <property type="protein sequence ID" value="RGP64986.1"/>
    <property type="molecule type" value="Genomic_DNA"/>
</dbReference>
<dbReference type="AlphaFoldDB" id="A0A395RXT9"/>
<dbReference type="InterPro" id="IPR052431">
    <property type="entry name" value="SKI2_subfamily_helicases"/>
</dbReference>
<dbReference type="GO" id="GO:0004386">
    <property type="term" value="F:helicase activity"/>
    <property type="evidence" value="ECO:0007669"/>
    <property type="project" value="UniProtKB-KW"/>
</dbReference>
<dbReference type="PANTHER" id="PTHR44533:SF4">
    <property type="entry name" value="DEAD_H RNA HELICASE, PUTATIVE-RELATED"/>
    <property type="match status" value="1"/>
</dbReference>
<evidence type="ECO:0000313" key="4">
    <source>
        <dbReference type="EMBL" id="RGP64986.1"/>
    </source>
</evidence>
<proteinExistence type="predicted"/>
<name>A0A395RXT9_9HYPO</name>